<organism evidence="4 5">
    <name type="scientific">Paenibacillus profundus</name>
    <dbReference type="NCBI Taxonomy" id="1173085"/>
    <lineage>
        <taxon>Bacteria</taxon>
        <taxon>Bacillati</taxon>
        <taxon>Bacillota</taxon>
        <taxon>Bacilli</taxon>
        <taxon>Bacillales</taxon>
        <taxon>Paenibacillaceae</taxon>
        <taxon>Paenibacillus</taxon>
    </lineage>
</organism>
<dbReference type="RefSeq" id="WP_233697814.1">
    <property type="nucleotide sequence ID" value="NZ_JAJNBZ010000016.1"/>
</dbReference>
<keyword evidence="2" id="KW-0378">Hydrolase</keyword>
<dbReference type="PIRSF" id="PIRSF003230">
    <property type="entry name" value="YbgC"/>
    <property type="match status" value="1"/>
</dbReference>
<reference evidence="4 5" key="1">
    <citation type="submission" date="2021-11" db="EMBL/GenBank/DDBJ databases">
        <title>Draft genome sequence of Paenibacillus profundus YoMME, a new Gram-positive bacteria with exoelectrogenic properties.</title>
        <authorList>
            <person name="Hubenova Y."/>
            <person name="Hubenova E."/>
            <person name="Manasiev Y."/>
            <person name="Peykov S."/>
            <person name="Mitov M."/>
        </authorList>
    </citation>
    <scope>NUCLEOTIDE SEQUENCE [LARGE SCALE GENOMIC DNA]</scope>
    <source>
        <strain evidence="4 5">YoMME</strain>
    </source>
</reference>
<dbReference type="InterPro" id="IPR006684">
    <property type="entry name" value="YbgC/YbaW"/>
</dbReference>
<protein>
    <submittedName>
        <fullName evidence="4">Acyl-CoA thioesterase</fullName>
    </submittedName>
</protein>
<comment type="caution">
    <text evidence="4">The sequence shown here is derived from an EMBL/GenBank/DDBJ whole genome shotgun (WGS) entry which is preliminary data.</text>
</comment>
<dbReference type="InterPro" id="IPR006683">
    <property type="entry name" value="Thioestr_dom"/>
</dbReference>
<proteinExistence type="inferred from homology"/>
<dbReference type="Proteomes" id="UP001199916">
    <property type="component" value="Unassembled WGS sequence"/>
</dbReference>
<dbReference type="Gene3D" id="3.10.129.10">
    <property type="entry name" value="Hotdog Thioesterase"/>
    <property type="match status" value="1"/>
</dbReference>
<keyword evidence="5" id="KW-1185">Reference proteome</keyword>
<evidence type="ECO:0000259" key="3">
    <source>
        <dbReference type="Pfam" id="PF03061"/>
    </source>
</evidence>
<dbReference type="PANTHER" id="PTHR31793:SF27">
    <property type="entry name" value="NOVEL THIOESTERASE SUPERFAMILY DOMAIN AND SAPOSIN A-TYPE DOMAIN CONTAINING PROTEIN (0610012H03RIK)"/>
    <property type="match status" value="1"/>
</dbReference>
<dbReference type="NCBIfam" id="TIGR00051">
    <property type="entry name" value="YbgC/FadM family acyl-CoA thioesterase"/>
    <property type="match status" value="1"/>
</dbReference>
<accession>A0ABS8YHR3</accession>
<dbReference type="PANTHER" id="PTHR31793">
    <property type="entry name" value="4-HYDROXYBENZOYL-COA THIOESTERASE FAMILY MEMBER"/>
    <property type="match status" value="1"/>
</dbReference>
<feature type="domain" description="Thioesterase" evidence="3">
    <location>
        <begin position="29"/>
        <end position="104"/>
    </location>
</feature>
<dbReference type="InterPro" id="IPR050563">
    <property type="entry name" value="4-hydroxybenzoyl-CoA_TE"/>
</dbReference>
<gene>
    <name evidence="4" type="ORF">LQV63_18535</name>
</gene>
<dbReference type="EMBL" id="JAJNBZ010000016">
    <property type="protein sequence ID" value="MCE5171301.1"/>
    <property type="molecule type" value="Genomic_DNA"/>
</dbReference>
<evidence type="ECO:0000256" key="1">
    <source>
        <dbReference type="ARBA" id="ARBA00005953"/>
    </source>
</evidence>
<evidence type="ECO:0000256" key="2">
    <source>
        <dbReference type="ARBA" id="ARBA00022801"/>
    </source>
</evidence>
<evidence type="ECO:0000313" key="5">
    <source>
        <dbReference type="Proteomes" id="UP001199916"/>
    </source>
</evidence>
<dbReference type="InterPro" id="IPR029069">
    <property type="entry name" value="HotDog_dom_sf"/>
</dbReference>
<sequence>MSPASSPSAACSWFGFPLRVRYQETDGMKVVFHGNYITWFEVGRTEWIRALGLSYRELETRGLLLPVVDLQVTFKRPALYDDMIMVYTRLEQRSALRMTFASVVCRVGEAEADMALEQGWRAAPIGERLVEGATTLAWLNSNWRPVRIEREAKDIWTLLESVTHD</sequence>
<evidence type="ECO:0000313" key="4">
    <source>
        <dbReference type="EMBL" id="MCE5171301.1"/>
    </source>
</evidence>
<comment type="similarity">
    <text evidence="1">Belongs to the 4-hydroxybenzoyl-CoA thioesterase family.</text>
</comment>
<dbReference type="SUPFAM" id="SSF54637">
    <property type="entry name" value="Thioesterase/thiol ester dehydrase-isomerase"/>
    <property type="match status" value="1"/>
</dbReference>
<dbReference type="Pfam" id="PF03061">
    <property type="entry name" value="4HBT"/>
    <property type="match status" value="1"/>
</dbReference>
<name>A0ABS8YHR3_9BACL</name>
<dbReference type="CDD" id="cd00586">
    <property type="entry name" value="4HBT"/>
    <property type="match status" value="1"/>
</dbReference>